<dbReference type="GO" id="GO:0015074">
    <property type="term" value="P:DNA integration"/>
    <property type="evidence" value="ECO:0007669"/>
    <property type="project" value="InterPro"/>
</dbReference>
<evidence type="ECO:0000313" key="3">
    <source>
        <dbReference type="EMBL" id="KAF0709549.1"/>
    </source>
</evidence>
<dbReference type="InterPro" id="IPR016197">
    <property type="entry name" value="Chromo-like_dom_sf"/>
</dbReference>
<feature type="domain" description="Integrase catalytic" evidence="2">
    <location>
        <begin position="17"/>
        <end position="201"/>
    </location>
</feature>
<dbReference type="SUPFAM" id="SSF54160">
    <property type="entry name" value="Chromo domain-like"/>
    <property type="match status" value="1"/>
</dbReference>
<dbReference type="InterPro" id="IPR001584">
    <property type="entry name" value="Integrase_cat-core"/>
</dbReference>
<dbReference type="Pfam" id="PF24626">
    <property type="entry name" value="SH3_Tf2-1"/>
    <property type="match status" value="1"/>
</dbReference>
<dbReference type="Proteomes" id="UP000469452">
    <property type="component" value="Unassembled WGS sequence"/>
</dbReference>
<dbReference type="InterPro" id="IPR056924">
    <property type="entry name" value="SH3_Tf2-1"/>
</dbReference>
<dbReference type="Pfam" id="PF00385">
    <property type="entry name" value="Chromo"/>
    <property type="match status" value="1"/>
</dbReference>
<evidence type="ECO:0008006" key="5">
    <source>
        <dbReference type="Google" id="ProtNLM"/>
    </source>
</evidence>
<dbReference type="Gene3D" id="2.40.50.40">
    <property type="match status" value="1"/>
</dbReference>
<gene>
    <name evidence="3" type="ORF">AaE_012843</name>
</gene>
<dbReference type="PROSITE" id="PS50013">
    <property type="entry name" value="CHROMO_2"/>
    <property type="match status" value="1"/>
</dbReference>
<dbReference type="PROSITE" id="PS50994">
    <property type="entry name" value="INTEGRASE"/>
    <property type="match status" value="1"/>
</dbReference>
<protein>
    <recommendedName>
        <fullName evidence="5">Integrase catalytic domain-containing protein</fullName>
    </recommendedName>
</protein>
<dbReference type="InterPro" id="IPR023780">
    <property type="entry name" value="Chromo_domain"/>
</dbReference>
<dbReference type="AlphaFoldDB" id="A0A6A4ZEP9"/>
<comment type="caution">
    <text evidence="3">The sequence shown here is derived from an EMBL/GenBank/DDBJ whole genome shotgun (WGS) entry which is preliminary data.</text>
</comment>
<reference evidence="3 4" key="1">
    <citation type="submission" date="2019-06" db="EMBL/GenBank/DDBJ databases">
        <title>Genomics analysis of Aphanomyces spp. identifies a new class of oomycete effector associated with host adaptation.</title>
        <authorList>
            <person name="Gaulin E."/>
        </authorList>
    </citation>
    <scope>NUCLEOTIDE SEQUENCE [LARGE SCALE GENOMIC DNA]</scope>
    <source>
        <strain evidence="3 4">E</strain>
    </source>
</reference>
<dbReference type="Gene3D" id="3.30.420.10">
    <property type="entry name" value="Ribonuclease H-like superfamily/Ribonuclease H"/>
    <property type="match status" value="1"/>
</dbReference>
<dbReference type="EMBL" id="VJMI01018752">
    <property type="protein sequence ID" value="KAF0709549.1"/>
    <property type="molecule type" value="Genomic_DNA"/>
</dbReference>
<evidence type="ECO:0000259" key="1">
    <source>
        <dbReference type="PROSITE" id="PS50013"/>
    </source>
</evidence>
<accession>A0A6A4ZEP9</accession>
<sequence>MQSIQDEQYACKCQNDSHSLPEECWQTVSADWITGLPVSKGYDAILVVVDKLSKRPKYIPTRSDVDAPQTAKEFFEHVVRHHGLPAMIISDRDPKFTSTIWKSLMEIMGQDWVDHLPTIEYAHQGLVQASTGLTPFEVDTGRKLRNPAVSGSLPKNDFAKNFAEHRKEFIRMAHENLTAQQRDQVLLATRNLPLKHAQMLDKSERSKLVPRFIGPFEIVQAINDNTMRLKLPRSMSRVHDVFNVDRLKNYQPNETKSTSEEMYIVEKLLKKRQFNRKLEYLVKSHGYTESEATWELMKDIKHVVHFKPLVQDLESRCSKTSGGECSEVTGGGNAFLPPCPHPAPTCQAHDAP</sequence>
<evidence type="ECO:0000313" key="4">
    <source>
        <dbReference type="Proteomes" id="UP000469452"/>
    </source>
</evidence>
<organism evidence="3 4">
    <name type="scientific">Aphanomyces astaci</name>
    <name type="common">Crayfish plague agent</name>
    <dbReference type="NCBI Taxonomy" id="112090"/>
    <lineage>
        <taxon>Eukaryota</taxon>
        <taxon>Sar</taxon>
        <taxon>Stramenopiles</taxon>
        <taxon>Oomycota</taxon>
        <taxon>Saprolegniomycetes</taxon>
        <taxon>Saprolegniales</taxon>
        <taxon>Verrucalvaceae</taxon>
        <taxon>Aphanomyces</taxon>
    </lineage>
</organism>
<feature type="domain" description="Chromo" evidence="1">
    <location>
        <begin position="263"/>
        <end position="316"/>
    </location>
</feature>
<dbReference type="InterPro" id="IPR012337">
    <property type="entry name" value="RNaseH-like_sf"/>
</dbReference>
<dbReference type="GO" id="GO:0003676">
    <property type="term" value="F:nucleic acid binding"/>
    <property type="evidence" value="ECO:0007669"/>
    <property type="project" value="InterPro"/>
</dbReference>
<dbReference type="CDD" id="cd18965">
    <property type="entry name" value="chromodomain"/>
    <property type="match status" value="1"/>
</dbReference>
<dbReference type="PANTHER" id="PTHR45835">
    <property type="entry name" value="YALI0A06105P"/>
    <property type="match status" value="1"/>
</dbReference>
<dbReference type="VEuPathDB" id="FungiDB:H257_18383"/>
<dbReference type="VEuPathDB" id="FungiDB:H257_00751"/>
<proteinExistence type="predicted"/>
<dbReference type="PANTHER" id="PTHR45835:SF99">
    <property type="entry name" value="CHROMO DOMAIN-CONTAINING PROTEIN-RELATED"/>
    <property type="match status" value="1"/>
</dbReference>
<dbReference type="InterPro" id="IPR000953">
    <property type="entry name" value="Chromo/chromo_shadow_dom"/>
</dbReference>
<dbReference type="InterPro" id="IPR036397">
    <property type="entry name" value="RNaseH_sf"/>
</dbReference>
<evidence type="ECO:0000259" key="2">
    <source>
        <dbReference type="PROSITE" id="PS50994"/>
    </source>
</evidence>
<dbReference type="SUPFAM" id="SSF53098">
    <property type="entry name" value="Ribonuclease H-like"/>
    <property type="match status" value="1"/>
</dbReference>
<name>A0A6A4ZEP9_APHAT</name>